<keyword evidence="1" id="KW-0812">Transmembrane</keyword>
<keyword evidence="2" id="KW-1185">Reference proteome</keyword>
<accession>A0A914YSE7</accession>
<dbReference type="PANTHER" id="PTHR22989:SF3">
    <property type="entry name" value="METHYLTRANSFERASE FKBM DOMAIN-CONTAINING PROTEIN"/>
    <property type="match status" value="1"/>
</dbReference>
<keyword evidence="1" id="KW-0472">Membrane</keyword>
<evidence type="ECO:0000313" key="2">
    <source>
        <dbReference type="Proteomes" id="UP000887577"/>
    </source>
</evidence>
<reference evidence="3" key="1">
    <citation type="submission" date="2022-11" db="UniProtKB">
        <authorList>
            <consortium name="WormBaseParasite"/>
        </authorList>
    </citation>
    <scope>IDENTIFICATION</scope>
</reference>
<sequence>MSVKVNFTHRSRIFSGLFLVLVIVYYHFAHYSKRSNLFDNSRSCLSDAFQRVTLQNFLSEWLNLNKTIDKCNKELLKSMTIVGFQNSDETKFAIMPKYLDSTCNVITLGIGNDVLAEKQMSKQLSQCTFLGIDPDAKYSGNLYISDLKGVYVQGVVGLNGSTKAVPIEKNAPLYPNFSFENFISIYYPHHTLDYLLMDIEGDEWALMKDLIGMTSF</sequence>
<feature type="transmembrane region" description="Helical" evidence="1">
    <location>
        <begin position="12"/>
        <end position="28"/>
    </location>
</feature>
<evidence type="ECO:0000256" key="1">
    <source>
        <dbReference type="SAM" id="Phobius"/>
    </source>
</evidence>
<name>A0A914YSE7_9BILA</name>
<dbReference type="PANTHER" id="PTHR22989">
    <property type="entry name" value="UNCHARACTERIZED DUF13 C.ELEGANS"/>
    <property type="match status" value="1"/>
</dbReference>
<evidence type="ECO:0000313" key="3">
    <source>
        <dbReference type="WBParaSite" id="PSU_v2.g2577.t1"/>
    </source>
</evidence>
<dbReference type="AlphaFoldDB" id="A0A914YSE7"/>
<dbReference type="WBParaSite" id="PSU_v2.g2577.t1">
    <property type="protein sequence ID" value="PSU_v2.g2577.t1"/>
    <property type="gene ID" value="PSU_v2.g2577"/>
</dbReference>
<keyword evidence="1" id="KW-1133">Transmembrane helix</keyword>
<protein>
    <submittedName>
        <fullName evidence="3">Methyltransferase FkbM domain-containing protein</fullName>
    </submittedName>
</protein>
<dbReference type="Proteomes" id="UP000887577">
    <property type="component" value="Unplaced"/>
</dbReference>
<organism evidence="2 3">
    <name type="scientific">Panagrolaimus superbus</name>
    <dbReference type="NCBI Taxonomy" id="310955"/>
    <lineage>
        <taxon>Eukaryota</taxon>
        <taxon>Metazoa</taxon>
        <taxon>Ecdysozoa</taxon>
        <taxon>Nematoda</taxon>
        <taxon>Chromadorea</taxon>
        <taxon>Rhabditida</taxon>
        <taxon>Tylenchina</taxon>
        <taxon>Panagrolaimomorpha</taxon>
        <taxon>Panagrolaimoidea</taxon>
        <taxon>Panagrolaimidae</taxon>
        <taxon>Panagrolaimus</taxon>
    </lineage>
</organism>
<proteinExistence type="predicted"/>